<dbReference type="InParanoid" id="D2HRY2"/>
<evidence type="ECO:0000256" key="1">
    <source>
        <dbReference type="SAM" id="MobiDB-lite"/>
    </source>
</evidence>
<feature type="non-terminal residue" evidence="2">
    <location>
        <position position="1"/>
    </location>
</feature>
<dbReference type="EMBL" id="GL193253">
    <property type="protein sequence ID" value="EFB22468.1"/>
    <property type="molecule type" value="Genomic_DNA"/>
</dbReference>
<name>D2HRY2_AILME</name>
<gene>
    <name evidence="2" type="ORF">PANDA_014791</name>
</gene>
<protein>
    <submittedName>
        <fullName evidence="2">Uncharacterized protein</fullName>
    </submittedName>
</protein>
<evidence type="ECO:0000313" key="2">
    <source>
        <dbReference type="EMBL" id="EFB22468.1"/>
    </source>
</evidence>
<organism evidence="2">
    <name type="scientific">Ailuropoda melanoleuca</name>
    <name type="common">Giant panda</name>
    <dbReference type="NCBI Taxonomy" id="9646"/>
    <lineage>
        <taxon>Eukaryota</taxon>
        <taxon>Metazoa</taxon>
        <taxon>Chordata</taxon>
        <taxon>Craniata</taxon>
        <taxon>Vertebrata</taxon>
        <taxon>Euteleostomi</taxon>
        <taxon>Mammalia</taxon>
        <taxon>Eutheria</taxon>
        <taxon>Laurasiatheria</taxon>
        <taxon>Carnivora</taxon>
        <taxon>Caniformia</taxon>
        <taxon>Ursidae</taxon>
        <taxon>Ailuropoda</taxon>
    </lineage>
</organism>
<feature type="region of interest" description="Disordered" evidence="1">
    <location>
        <begin position="54"/>
        <end position="81"/>
    </location>
</feature>
<proteinExistence type="predicted"/>
<accession>D2HRY2</accession>
<dbReference type="AlphaFoldDB" id="D2HRY2"/>
<sequence>GGDSPKETAENQALGKLPEFWFSAHPGFRSLMRPPREPGSLTSRWHPLQRFFSWTGAGRPSSSAPPPSPRPSVPSPVSFEP</sequence>
<feature type="non-terminal residue" evidence="2">
    <location>
        <position position="81"/>
    </location>
</feature>
<feature type="compositionally biased region" description="Pro residues" evidence="1">
    <location>
        <begin position="63"/>
        <end position="74"/>
    </location>
</feature>
<reference evidence="2" key="1">
    <citation type="journal article" date="2010" name="Nature">
        <title>The sequence and de novo assembly of the giant panda genome.</title>
        <authorList>
            <person name="Li R."/>
            <person name="Fan W."/>
            <person name="Tian G."/>
            <person name="Zhu H."/>
            <person name="He L."/>
            <person name="Cai J."/>
            <person name="Huang Q."/>
            <person name="Cai Q."/>
            <person name="Li B."/>
            <person name="Bai Y."/>
            <person name="Zhang Z."/>
            <person name="Zhang Y."/>
            <person name="Wang W."/>
            <person name="Li J."/>
            <person name="Wei F."/>
            <person name="Li H."/>
            <person name="Jian M."/>
            <person name="Li J."/>
            <person name="Zhang Z."/>
            <person name="Nielsen R."/>
            <person name="Li D."/>
            <person name="Gu W."/>
            <person name="Yang Z."/>
            <person name="Xuan Z."/>
            <person name="Ryder O.A."/>
            <person name="Leung F.C."/>
            <person name="Zhou Y."/>
            <person name="Cao J."/>
            <person name="Sun X."/>
            <person name="Fu Y."/>
            <person name="Fang X."/>
            <person name="Guo X."/>
            <person name="Wang B."/>
            <person name="Hou R."/>
            <person name="Shen F."/>
            <person name="Mu B."/>
            <person name="Ni P."/>
            <person name="Lin R."/>
            <person name="Qian W."/>
            <person name="Wang G."/>
            <person name="Yu C."/>
            <person name="Nie W."/>
            <person name="Wang J."/>
            <person name="Wu Z."/>
            <person name="Liang H."/>
            <person name="Min J."/>
            <person name="Wu Q."/>
            <person name="Cheng S."/>
            <person name="Ruan J."/>
            <person name="Wang M."/>
            <person name="Shi Z."/>
            <person name="Wen M."/>
            <person name="Liu B."/>
            <person name="Ren X."/>
            <person name="Zheng H."/>
            <person name="Dong D."/>
            <person name="Cook K."/>
            <person name="Shan G."/>
            <person name="Zhang H."/>
            <person name="Kosiol C."/>
            <person name="Xie X."/>
            <person name="Lu Z."/>
            <person name="Zheng H."/>
            <person name="Li Y."/>
            <person name="Steiner C.C."/>
            <person name="Lam T.T."/>
            <person name="Lin S."/>
            <person name="Zhang Q."/>
            <person name="Li G."/>
            <person name="Tian J."/>
            <person name="Gong T."/>
            <person name="Liu H."/>
            <person name="Zhang D."/>
            <person name="Fang L."/>
            <person name="Ye C."/>
            <person name="Zhang J."/>
            <person name="Hu W."/>
            <person name="Xu A."/>
            <person name="Ren Y."/>
            <person name="Zhang G."/>
            <person name="Bruford M.W."/>
            <person name="Li Q."/>
            <person name="Ma L."/>
            <person name="Guo Y."/>
            <person name="An N."/>
            <person name="Hu Y."/>
            <person name="Zheng Y."/>
            <person name="Shi Y."/>
            <person name="Li Z."/>
            <person name="Liu Q."/>
            <person name="Chen Y."/>
            <person name="Zhao J."/>
            <person name="Qu N."/>
            <person name="Zhao S."/>
            <person name="Tian F."/>
            <person name="Wang X."/>
            <person name="Wang H."/>
            <person name="Xu L."/>
            <person name="Liu X."/>
            <person name="Vinar T."/>
            <person name="Wang Y."/>
            <person name="Lam T.W."/>
            <person name="Yiu S.M."/>
            <person name="Liu S."/>
            <person name="Zhang H."/>
            <person name="Li D."/>
            <person name="Huang Y."/>
            <person name="Wang X."/>
            <person name="Yang G."/>
            <person name="Jiang Z."/>
            <person name="Wang J."/>
            <person name="Qin N."/>
            <person name="Li L."/>
            <person name="Li J."/>
            <person name="Bolund L."/>
            <person name="Kristiansen K."/>
            <person name="Wong G.K."/>
            <person name="Olson M."/>
            <person name="Zhang X."/>
            <person name="Li S."/>
            <person name="Yang H."/>
            <person name="Wang J."/>
            <person name="Wang J."/>
        </authorList>
    </citation>
    <scope>NUCLEOTIDE SEQUENCE [LARGE SCALE GENOMIC DNA]</scope>
</reference>